<feature type="domain" description="LapB rubredoxin metal binding" evidence="4">
    <location>
        <begin position="353"/>
        <end position="378"/>
    </location>
</feature>
<keyword evidence="2 3" id="KW-0812">Transmembrane</keyword>
<dbReference type="InterPro" id="IPR019734">
    <property type="entry name" value="TPR_rpt"/>
</dbReference>
<dbReference type="Pfam" id="PF13432">
    <property type="entry name" value="TPR_16"/>
    <property type="match status" value="2"/>
</dbReference>
<keyword evidence="2 3" id="KW-1133">Transmembrane helix</keyword>
<dbReference type="NCBIfam" id="NF008757">
    <property type="entry name" value="PRK11788.1-5"/>
    <property type="match status" value="1"/>
</dbReference>
<name>A0ABT7E0H1_9NEIS</name>
<protein>
    <recommendedName>
        <fullName evidence="2">Lipopolysaccharide assembly protein B</fullName>
    </recommendedName>
</protein>
<evidence type="ECO:0000256" key="3">
    <source>
        <dbReference type="SAM" id="Phobius"/>
    </source>
</evidence>
<proteinExistence type="inferred from homology"/>
<evidence type="ECO:0000313" key="5">
    <source>
        <dbReference type="EMBL" id="MDK2125559.1"/>
    </source>
</evidence>
<accession>A0ABT7E0H1</accession>
<dbReference type="SUPFAM" id="SSF81901">
    <property type="entry name" value="HCP-like"/>
    <property type="match status" value="1"/>
</dbReference>
<comment type="function">
    <text evidence="2">Modulates cellular lipopolysaccharide (LPS) levels by regulating LpxC, which is involved in lipid A biosynthesis. May act by modulating the proteolytic activity of FtsH towards LpxC. May also coordinate assembly of proteins involved in LPS synthesis at the plasma membrane.</text>
</comment>
<evidence type="ECO:0000256" key="2">
    <source>
        <dbReference type="HAMAP-Rule" id="MF_00994"/>
    </source>
</evidence>
<organism evidence="5 6">
    <name type="scientific">Parachitinimonas caeni</name>
    <dbReference type="NCBI Taxonomy" id="3031301"/>
    <lineage>
        <taxon>Bacteria</taxon>
        <taxon>Pseudomonadati</taxon>
        <taxon>Pseudomonadota</taxon>
        <taxon>Betaproteobacteria</taxon>
        <taxon>Neisseriales</taxon>
        <taxon>Chitinibacteraceae</taxon>
        <taxon>Parachitinimonas</taxon>
    </lineage>
</organism>
<keyword evidence="2" id="KW-0997">Cell inner membrane</keyword>
<keyword evidence="6" id="KW-1185">Reference proteome</keyword>
<dbReference type="RefSeq" id="WP_284101871.1">
    <property type="nucleotide sequence ID" value="NZ_JARRAF010000020.1"/>
</dbReference>
<evidence type="ECO:0000313" key="6">
    <source>
        <dbReference type="Proteomes" id="UP001172778"/>
    </source>
</evidence>
<dbReference type="InterPro" id="IPR030865">
    <property type="entry name" value="LapB"/>
</dbReference>
<keyword evidence="2" id="KW-0802">TPR repeat</keyword>
<dbReference type="InterPro" id="IPR041166">
    <property type="entry name" value="Rubredoxin_2"/>
</dbReference>
<dbReference type="Gene3D" id="1.25.40.10">
    <property type="entry name" value="Tetratricopeptide repeat domain"/>
    <property type="match status" value="2"/>
</dbReference>
<feature type="transmembrane region" description="Helical" evidence="3">
    <location>
        <begin position="6"/>
        <end position="26"/>
    </location>
</feature>
<feature type="binding site" evidence="2">
    <location>
        <position position="372"/>
    </location>
    <ligand>
        <name>Fe cation</name>
        <dbReference type="ChEBI" id="CHEBI:24875"/>
    </ligand>
</feature>
<evidence type="ECO:0000256" key="1">
    <source>
        <dbReference type="ARBA" id="ARBA00022723"/>
    </source>
</evidence>
<evidence type="ECO:0000259" key="4">
    <source>
        <dbReference type="Pfam" id="PF18073"/>
    </source>
</evidence>
<comment type="subcellular location">
    <subcellularLocation>
        <location evidence="2">Cell inner membrane</location>
        <topology evidence="2">Single-pass membrane protein</topology>
        <orientation evidence="2">Cytoplasmic side</orientation>
    </subcellularLocation>
</comment>
<dbReference type="SMART" id="SM00028">
    <property type="entry name" value="TPR"/>
    <property type="match status" value="3"/>
</dbReference>
<reference evidence="5" key="1">
    <citation type="submission" date="2023-03" db="EMBL/GenBank/DDBJ databases">
        <title>Chitinimonas shenzhenensis gen. nov., sp. nov., a novel member of family Burkholderiaceae isolated from activated sludge collected in Shen Zhen, China.</title>
        <authorList>
            <person name="Wang X."/>
        </authorList>
    </citation>
    <scope>NUCLEOTIDE SEQUENCE</scope>
    <source>
        <strain evidence="5">DQS-5</strain>
    </source>
</reference>
<keyword evidence="2" id="KW-1003">Cell membrane</keyword>
<keyword evidence="2 3" id="KW-0472">Membrane</keyword>
<sequence>MEFEAWWLVLFPVFFALGWLAARIDIKHVLADSKSLPQAYFKGLNFLLNEQTDKAVEVYVDLARNHAETIELQFALGHLFRRKGEIERAIRMHQKLLERAELKPEQRHAAQYELGLDFMKAGLFDRAEELFESLEGTELARGALRHLLDIYQQEKEWKRAIEVAQQLRDTSHTYQHEIAEFYCELANHAAIKSQPKEARQFLQQALAEHRKCVRANLILGDLEVAEQNWMEAIDAWQKIESQDHRYLPMVAKRLLDIYDRLGKIEEGTALVRGYLATYPELDMLELVHDRILQYEGSESAANFLSEELKRSPSILGLIKLLDSQAVGAQPERKSELDLMKKLVQDNTRSLAMYHCGRCGFKARQYFWHCPACNEWESFLPSRGQTRPN</sequence>
<comment type="similarity">
    <text evidence="2">Belongs to the LapB family.</text>
</comment>
<dbReference type="InterPro" id="IPR011990">
    <property type="entry name" value="TPR-like_helical_dom_sf"/>
</dbReference>
<feature type="binding site" evidence="2">
    <location>
        <position position="358"/>
    </location>
    <ligand>
        <name>Fe cation</name>
        <dbReference type="ChEBI" id="CHEBI:24875"/>
    </ligand>
</feature>
<dbReference type="NCBIfam" id="NF008755">
    <property type="entry name" value="PRK11788.1-3"/>
    <property type="match status" value="1"/>
</dbReference>
<keyword evidence="2" id="KW-0408">Iron</keyword>
<feature type="binding site" evidence="2">
    <location>
        <position position="355"/>
    </location>
    <ligand>
        <name>Fe cation</name>
        <dbReference type="ChEBI" id="CHEBI:24875"/>
    </ligand>
</feature>
<dbReference type="EMBL" id="JARRAF010000020">
    <property type="protein sequence ID" value="MDK2125559.1"/>
    <property type="molecule type" value="Genomic_DNA"/>
</dbReference>
<gene>
    <name evidence="2 5" type="primary">lapB</name>
    <name evidence="5" type="ORF">PZA18_16005</name>
</gene>
<dbReference type="Pfam" id="PF13176">
    <property type="entry name" value="TPR_7"/>
    <property type="match status" value="1"/>
</dbReference>
<feature type="binding site" evidence="2">
    <location>
        <position position="369"/>
    </location>
    <ligand>
        <name>Fe cation</name>
        <dbReference type="ChEBI" id="CHEBI:24875"/>
    </ligand>
</feature>
<feature type="topological domain" description="Cytoplasmic" evidence="2">
    <location>
        <begin position="23"/>
        <end position="388"/>
    </location>
</feature>
<dbReference type="HAMAP" id="MF_00994">
    <property type="entry name" value="LPS_assembly_LapB"/>
    <property type="match status" value="1"/>
</dbReference>
<dbReference type="Proteomes" id="UP001172778">
    <property type="component" value="Unassembled WGS sequence"/>
</dbReference>
<keyword evidence="1 2" id="KW-0479">Metal-binding</keyword>
<comment type="caution">
    <text evidence="5">The sequence shown here is derived from an EMBL/GenBank/DDBJ whole genome shotgun (WGS) entry which is preliminary data.</text>
</comment>
<keyword evidence="2" id="KW-0677">Repeat</keyword>
<dbReference type="Pfam" id="PF18073">
    <property type="entry name" value="Zn_ribbon_LapB"/>
    <property type="match status" value="1"/>
</dbReference>